<feature type="transmembrane region" description="Helical" evidence="5">
    <location>
        <begin position="224"/>
        <end position="246"/>
    </location>
</feature>
<feature type="transmembrane region" description="Helical" evidence="5">
    <location>
        <begin position="357"/>
        <end position="377"/>
    </location>
</feature>
<dbReference type="InterPro" id="IPR011701">
    <property type="entry name" value="MFS"/>
</dbReference>
<dbReference type="GO" id="GO:0016020">
    <property type="term" value="C:membrane"/>
    <property type="evidence" value="ECO:0007669"/>
    <property type="project" value="UniProtKB-SubCell"/>
</dbReference>
<proteinExistence type="predicted"/>
<evidence type="ECO:0000256" key="5">
    <source>
        <dbReference type="SAM" id="Phobius"/>
    </source>
</evidence>
<dbReference type="PROSITE" id="PS50850">
    <property type="entry name" value="MFS"/>
    <property type="match status" value="1"/>
</dbReference>
<dbReference type="EMBL" id="JABEQG010000013">
    <property type="protein sequence ID" value="MBB2156404.1"/>
    <property type="molecule type" value="Genomic_DNA"/>
</dbReference>
<dbReference type="InterPro" id="IPR050382">
    <property type="entry name" value="MFS_Na/Anion_cotransporter"/>
</dbReference>
<sequence length="448" mass="46241">MARAFRLRAGFPPATLIVLCLIVVVSTADRQIIALIKPVLDRTFGWSTRDYARISLWTQVASAGSLLVSGWLVDRFGSRRVLGTALAGWSLMTVLHAVVTSVRGFVLVRATLGALEGAGMPSVMKVVATTVPRAERGRLIGMVNAVPNVAAVLTPVLAGLLLPWVGWKALVAGLGATGLVLAALWCAGLPKARPAREDGAAQPARTDGSRSEAGSLAHADVRRFVAVFSLCKVLSDATWWLLLYWLPDILHTQFGLGLRGVGVASGAVYVGAGLGSVLGGVLPALLPAHAGSRERARRTVMGGAALCVVPMLFVHATHTALAGIGLFALGLMAHQVFSTNLFGIVTEWAPSALVGRVMGIGAFCGNLGGAALLWLTGFVPMPFVLGACSLSYLAAWGVLRAWAGPGWLERAFRSAPSGAGPEIPAGISLNAASAPPAGSSSGVSPCVA</sequence>
<feature type="transmembrane region" description="Helical" evidence="5">
    <location>
        <begin position="80"/>
        <end position="99"/>
    </location>
</feature>
<evidence type="ECO:0000256" key="3">
    <source>
        <dbReference type="ARBA" id="ARBA00022989"/>
    </source>
</evidence>
<feature type="transmembrane region" description="Helical" evidence="5">
    <location>
        <begin position="167"/>
        <end position="187"/>
    </location>
</feature>
<accession>A0A7W4FF85</accession>
<dbReference type="InterPro" id="IPR036259">
    <property type="entry name" value="MFS_trans_sf"/>
</dbReference>
<comment type="subcellular location">
    <subcellularLocation>
        <location evidence="1">Membrane</location>
        <topology evidence="1">Multi-pass membrane protein</topology>
    </subcellularLocation>
</comment>
<dbReference type="AlphaFoldDB" id="A0A7W4FF85"/>
<feature type="transmembrane region" description="Helical" evidence="5">
    <location>
        <begin position="266"/>
        <end position="288"/>
    </location>
</feature>
<keyword evidence="4 5" id="KW-0472">Membrane</keyword>
<evidence type="ECO:0000256" key="1">
    <source>
        <dbReference type="ARBA" id="ARBA00004141"/>
    </source>
</evidence>
<dbReference type="RefSeq" id="WP_183115779.1">
    <property type="nucleotide sequence ID" value="NZ_JABEQG010000013.1"/>
</dbReference>
<evidence type="ECO:0000256" key="4">
    <source>
        <dbReference type="ARBA" id="ARBA00023136"/>
    </source>
</evidence>
<feature type="transmembrane region" description="Helical" evidence="5">
    <location>
        <begin position="139"/>
        <end position="161"/>
    </location>
</feature>
<keyword evidence="2 5" id="KW-0812">Transmembrane</keyword>
<evidence type="ECO:0000259" key="6">
    <source>
        <dbReference type="PROSITE" id="PS50850"/>
    </source>
</evidence>
<name>A0A7W4FF85_GLUDI</name>
<feature type="domain" description="Major facilitator superfamily (MFS) profile" evidence="6">
    <location>
        <begin position="15"/>
        <end position="448"/>
    </location>
</feature>
<gene>
    <name evidence="7" type="ORF">HLH33_08790</name>
</gene>
<feature type="transmembrane region" description="Helical" evidence="5">
    <location>
        <begin position="300"/>
        <end position="318"/>
    </location>
</feature>
<protein>
    <submittedName>
        <fullName evidence="7">MFS transporter</fullName>
    </submittedName>
</protein>
<dbReference type="Proteomes" id="UP000550787">
    <property type="component" value="Unassembled WGS sequence"/>
</dbReference>
<evidence type="ECO:0000256" key="2">
    <source>
        <dbReference type="ARBA" id="ARBA00022692"/>
    </source>
</evidence>
<evidence type="ECO:0000313" key="8">
    <source>
        <dbReference type="Proteomes" id="UP000550787"/>
    </source>
</evidence>
<dbReference type="Pfam" id="PF07690">
    <property type="entry name" value="MFS_1"/>
    <property type="match status" value="1"/>
</dbReference>
<dbReference type="InterPro" id="IPR020846">
    <property type="entry name" value="MFS_dom"/>
</dbReference>
<reference evidence="7 8" key="1">
    <citation type="submission" date="2020-04" db="EMBL/GenBank/DDBJ databases">
        <title>Description of novel Gluconacetobacter.</title>
        <authorList>
            <person name="Sombolestani A."/>
        </authorList>
    </citation>
    <scope>NUCLEOTIDE SEQUENCE [LARGE SCALE GENOMIC DNA]</scope>
    <source>
        <strain evidence="7 8">LMG 7603</strain>
    </source>
</reference>
<dbReference type="GO" id="GO:0015134">
    <property type="term" value="F:hexuronate transmembrane transporter activity"/>
    <property type="evidence" value="ECO:0007669"/>
    <property type="project" value="TreeGrafter"/>
</dbReference>
<evidence type="ECO:0000313" key="7">
    <source>
        <dbReference type="EMBL" id="MBB2156404.1"/>
    </source>
</evidence>
<feature type="transmembrane region" description="Helical" evidence="5">
    <location>
        <begin position="383"/>
        <end position="403"/>
    </location>
</feature>
<organism evidence="7 8">
    <name type="scientific">Gluconacetobacter diazotrophicus</name>
    <name type="common">Acetobacter diazotrophicus</name>
    <dbReference type="NCBI Taxonomy" id="33996"/>
    <lineage>
        <taxon>Bacteria</taxon>
        <taxon>Pseudomonadati</taxon>
        <taxon>Pseudomonadota</taxon>
        <taxon>Alphaproteobacteria</taxon>
        <taxon>Acetobacterales</taxon>
        <taxon>Acetobacteraceae</taxon>
        <taxon>Gluconacetobacter</taxon>
    </lineage>
</organism>
<feature type="transmembrane region" description="Helical" evidence="5">
    <location>
        <begin position="324"/>
        <end position="345"/>
    </location>
</feature>
<dbReference type="PANTHER" id="PTHR11662">
    <property type="entry name" value="SOLUTE CARRIER FAMILY 17"/>
    <property type="match status" value="1"/>
</dbReference>
<keyword evidence="3 5" id="KW-1133">Transmembrane helix</keyword>
<dbReference type="Gene3D" id="1.20.1250.20">
    <property type="entry name" value="MFS general substrate transporter like domains"/>
    <property type="match status" value="2"/>
</dbReference>
<dbReference type="PANTHER" id="PTHR11662:SF285">
    <property type="entry name" value="HEXURONATE TRANSPORTER"/>
    <property type="match status" value="1"/>
</dbReference>
<dbReference type="SUPFAM" id="SSF103473">
    <property type="entry name" value="MFS general substrate transporter"/>
    <property type="match status" value="1"/>
</dbReference>
<comment type="caution">
    <text evidence="7">The sequence shown here is derived from an EMBL/GenBank/DDBJ whole genome shotgun (WGS) entry which is preliminary data.</text>
</comment>